<reference evidence="3" key="1">
    <citation type="journal article" date="2019" name="Int. J. Syst. Evol. Microbiol.">
        <title>The Global Catalogue of Microorganisms (GCM) 10K type strain sequencing project: providing services to taxonomists for standard genome sequencing and annotation.</title>
        <authorList>
            <consortium name="The Broad Institute Genomics Platform"/>
            <consortium name="The Broad Institute Genome Sequencing Center for Infectious Disease"/>
            <person name="Wu L."/>
            <person name="Ma J."/>
        </authorList>
    </citation>
    <scope>NUCLEOTIDE SEQUENCE [LARGE SCALE GENOMIC DNA]</scope>
    <source>
        <strain evidence="3">CCUG 36956</strain>
    </source>
</reference>
<keyword evidence="1" id="KW-1133">Transmembrane helix</keyword>
<dbReference type="RefSeq" id="WP_382233331.1">
    <property type="nucleotide sequence ID" value="NZ_JBHTCC010000001.1"/>
</dbReference>
<evidence type="ECO:0000313" key="2">
    <source>
        <dbReference type="EMBL" id="MFC7298214.1"/>
    </source>
</evidence>
<keyword evidence="1" id="KW-0472">Membrane</keyword>
<proteinExistence type="predicted"/>
<gene>
    <name evidence="2" type="ORF">ACFQO0_07175</name>
</gene>
<feature type="transmembrane region" description="Helical" evidence="1">
    <location>
        <begin position="51"/>
        <end position="75"/>
    </location>
</feature>
<comment type="caution">
    <text evidence="2">The sequence shown here is derived from an EMBL/GenBank/DDBJ whole genome shotgun (WGS) entry which is preliminary data.</text>
</comment>
<accession>A0ABW2J402</accession>
<feature type="transmembrane region" description="Helical" evidence="1">
    <location>
        <begin position="81"/>
        <end position="104"/>
    </location>
</feature>
<dbReference type="EMBL" id="JBHTCC010000001">
    <property type="protein sequence ID" value="MFC7298214.1"/>
    <property type="molecule type" value="Genomic_DNA"/>
</dbReference>
<dbReference type="Proteomes" id="UP001596379">
    <property type="component" value="Unassembled WGS sequence"/>
</dbReference>
<sequence>MEQPSSPPQDTRPGLIGGVVELAKNSFGLLMSRIELAALELAEVRTHLLQLVALFALGTIVAFFAIGYWTVLIAYLSWPILGWKILLILAIVCTVIAAGILFYIQSLIRQGRLSMPATMQELRNDHDALL</sequence>
<protein>
    <submittedName>
        <fullName evidence="2">Phage holin family protein</fullName>
    </submittedName>
</protein>
<name>A0ABW2J402_9BURK</name>
<keyword evidence="1" id="KW-0812">Transmembrane</keyword>
<organism evidence="2 3">
    <name type="scientific">Herminiimonas aquatilis</name>
    <dbReference type="NCBI Taxonomy" id="345342"/>
    <lineage>
        <taxon>Bacteria</taxon>
        <taxon>Pseudomonadati</taxon>
        <taxon>Pseudomonadota</taxon>
        <taxon>Betaproteobacteria</taxon>
        <taxon>Burkholderiales</taxon>
        <taxon>Oxalobacteraceae</taxon>
        <taxon>Herminiimonas</taxon>
    </lineage>
</organism>
<evidence type="ECO:0000313" key="3">
    <source>
        <dbReference type="Proteomes" id="UP001596379"/>
    </source>
</evidence>
<dbReference type="Pfam" id="PF07332">
    <property type="entry name" value="Phage_holin_3_6"/>
    <property type="match status" value="1"/>
</dbReference>
<dbReference type="InterPro" id="IPR009937">
    <property type="entry name" value="Phage_holin_3_6"/>
</dbReference>
<evidence type="ECO:0000256" key="1">
    <source>
        <dbReference type="SAM" id="Phobius"/>
    </source>
</evidence>
<keyword evidence="3" id="KW-1185">Reference proteome</keyword>